<evidence type="ECO:0000256" key="3">
    <source>
        <dbReference type="ARBA" id="ARBA00022741"/>
    </source>
</evidence>
<dbReference type="Gene3D" id="2.40.30.10">
    <property type="entry name" value="Translation factors"/>
    <property type="match status" value="2"/>
</dbReference>
<dbReference type="InterPro" id="IPR044145">
    <property type="entry name" value="IF2_II"/>
</dbReference>
<dbReference type="FunFam" id="3.40.50.10050:FF:000001">
    <property type="entry name" value="Translation initiation factor IF-2"/>
    <property type="match status" value="1"/>
</dbReference>
<keyword evidence="10" id="KW-1185">Reference proteome</keyword>
<dbReference type="Pfam" id="PF22042">
    <property type="entry name" value="EF-G_D2"/>
    <property type="match status" value="1"/>
</dbReference>
<evidence type="ECO:0000256" key="6">
    <source>
        <dbReference type="ARBA" id="ARBA00025162"/>
    </source>
</evidence>
<dbReference type="InterPro" id="IPR036925">
    <property type="entry name" value="TIF_IF2_dom3_sf"/>
</dbReference>
<keyword evidence="9" id="KW-0378">Hydrolase</keyword>
<name>A0A1B7TBH9_9ASCO</name>
<dbReference type="EMBL" id="LXPE01000024">
    <property type="protein sequence ID" value="OBA26094.1"/>
    <property type="molecule type" value="Genomic_DNA"/>
</dbReference>
<dbReference type="PANTHER" id="PTHR43381">
    <property type="entry name" value="TRANSLATION INITIATION FACTOR IF-2-RELATED"/>
    <property type="match status" value="1"/>
</dbReference>
<comment type="similarity">
    <text evidence="1">Belongs to the TRAFAC class translation factor GTPase superfamily. Classic translation factor GTPase family. IF-2 subfamily.</text>
</comment>
<dbReference type="Pfam" id="PF11987">
    <property type="entry name" value="IF-2"/>
    <property type="match status" value="1"/>
</dbReference>
<feature type="domain" description="Tr-type G" evidence="8">
    <location>
        <begin position="69"/>
        <end position="257"/>
    </location>
</feature>
<dbReference type="GO" id="GO:0005737">
    <property type="term" value="C:cytoplasm"/>
    <property type="evidence" value="ECO:0007669"/>
    <property type="project" value="TreeGrafter"/>
</dbReference>
<dbReference type="GO" id="GO:0005525">
    <property type="term" value="F:GTP binding"/>
    <property type="evidence" value="ECO:0007669"/>
    <property type="project" value="UniProtKB-KW"/>
</dbReference>
<evidence type="ECO:0000256" key="1">
    <source>
        <dbReference type="ARBA" id="ARBA00007733"/>
    </source>
</evidence>
<keyword evidence="4" id="KW-0648">Protein biosynthesis</keyword>
<dbReference type="FunFam" id="2.40.30.10:FF:000054">
    <property type="entry name" value="Translation initiation factor IF-2"/>
    <property type="match status" value="1"/>
</dbReference>
<dbReference type="InterPro" id="IPR015760">
    <property type="entry name" value="TIF_IF2"/>
</dbReference>
<evidence type="ECO:0000313" key="10">
    <source>
        <dbReference type="Proteomes" id="UP000092321"/>
    </source>
</evidence>
<dbReference type="SUPFAM" id="SSF50447">
    <property type="entry name" value="Translation proteins"/>
    <property type="match status" value="2"/>
</dbReference>
<keyword evidence="2" id="KW-0396">Initiation factor</keyword>
<evidence type="ECO:0000256" key="7">
    <source>
        <dbReference type="SAM" id="MobiDB-lite"/>
    </source>
</evidence>
<comment type="function">
    <text evidence="6">One of the essential components for the initiation of protein synthesis. Protects formylmethionyl-tRNA from spontaneous hydrolysis and promotes its binding to the 30S ribosomal subunits. Also involved in the hydrolysis of GTP during the formation of the 70S ribosomal complex.</text>
</comment>
<evidence type="ECO:0000259" key="8">
    <source>
        <dbReference type="PROSITE" id="PS51722"/>
    </source>
</evidence>
<dbReference type="InterPro" id="IPR009000">
    <property type="entry name" value="Transl_B-barrel_sf"/>
</dbReference>
<dbReference type="Proteomes" id="UP000092321">
    <property type="component" value="Unassembled WGS sequence"/>
</dbReference>
<dbReference type="GO" id="GO:0003743">
    <property type="term" value="F:translation initiation factor activity"/>
    <property type="evidence" value="ECO:0007669"/>
    <property type="project" value="UniProtKB-KW"/>
</dbReference>
<dbReference type="Gene3D" id="3.40.50.300">
    <property type="entry name" value="P-loop containing nucleotide triphosphate hydrolases"/>
    <property type="match status" value="1"/>
</dbReference>
<feature type="region of interest" description="Disordered" evidence="7">
    <location>
        <begin position="381"/>
        <end position="404"/>
    </location>
</feature>
<dbReference type="AlphaFoldDB" id="A0A1B7TBH9"/>
<dbReference type="CDD" id="cd01887">
    <property type="entry name" value="IF2_eIF5B"/>
    <property type="match status" value="1"/>
</dbReference>
<protein>
    <submittedName>
        <fullName evidence="9">p-loop containing nucleoside triphosphate hydrolase protein</fullName>
    </submittedName>
</protein>
<sequence length="638" mass="71922">MKVNYDSLERKMKNLGFENVTSKYILTREYIELVLQEYNYSLKEITTAKNSSNLYEELKEPINPKYLTTRPPMIAIMGHVDHGKTTLLDHLRRSNVVDGEHGGITQHIGAFKVITPVTKSQLTFLDTPGHSAFLKMRERGAKCTDLVILVVDCDDLVMEQTKEAIKHIKNNLELQNPEDPDSVSKLVVVMSKIDKIPVASDRKKRLDTLKQQLVNEGIPVEGLGGDVPVICISARTGENMDVLEENLVTLGEVLDLKAESNSKQMCEGYVVETNKDPKIGVIATVLIKRGVLKTGAFLLCGNTYCKVKRMDDENSKVIKEAKPSDVVQLIGWKDVPEVGDEIIQVKNEKIAKKYIDERQQLIQEEQDEGRVSQMNEEAFLSKGQQKLRKQEKLESRKNRSFKTEDNITENGNEIAGYDGDVCKEINYIIKGDVAGSVEAIRESLMPLKNKEVKCNVIGEGVGLPTENDFKLAKSTDAKIICFNLGKSNDVVELKNTYPQVELKEFNVIYHLIEDVVETLTENLKPIYKDKELFKASILKVLSYKIKNRTVKIAGCKVTDGLFRRKQDIIVKRGKNSDEMVEVYRGKLATLKRNLDDVSEVNKGVECACTFVKFDNFEEGDVIAGIEKIPVKRVFIPES</sequence>
<evidence type="ECO:0000256" key="5">
    <source>
        <dbReference type="ARBA" id="ARBA00023134"/>
    </source>
</evidence>
<dbReference type="NCBIfam" id="TIGR00231">
    <property type="entry name" value="small_GTP"/>
    <property type="match status" value="1"/>
</dbReference>
<reference evidence="10" key="1">
    <citation type="journal article" date="2016" name="Proc. Natl. Acad. Sci. U.S.A.">
        <title>Comparative genomics of biotechnologically important yeasts.</title>
        <authorList>
            <person name="Riley R."/>
            <person name="Haridas S."/>
            <person name="Wolfe K.H."/>
            <person name="Lopes M.R."/>
            <person name="Hittinger C.T."/>
            <person name="Goeker M."/>
            <person name="Salamov A.A."/>
            <person name="Wisecaver J.H."/>
            <person name="Long T.M."/>
            <person name="Calvey C.H."/>
            <person name="Aerts A.L."/>
            <person name="Barry K.W."/>
            <person name="Choi C."/>
            <person name="Clum A."/>
            <person name="Coughlan A.Y."/>
            <person name="Deshpande S."/>
            <person name="Douglass A.P."/>
            <person name="Hanson S.J."/>
            <person name="Klenk H.-P."/>
            <person name="LaButti K.M."/>
            <person name="Lapidus A."/>
            <person name="Lindquist E.A."/>
            <person name="Lipzen A.M."/>
            <person name="Meier-Kolthoff J.P."/>
            <person name="Ohm R.A."/>
            <person name="Otillar R.P."/>
            <person name="Pangilinan J.L."/>
            <person name="Peng Y."/>
            <person name="Rokas A."/>
            <person name="Rosa C.A."/>
            <person name="Scheuner C."/>
            <person name="Sibirny A.A."/>
            <person name="Slot J.C."/>
            <person name="Stielow J.B."/>
            <person name="Sun H."/>
            <person name="Kurtzman C.P."/>
            <person name="Blackwell M."/>
            <person name="Grigoriev I.V."/>
            <person name="Jeffries T.W."/>
        </authorList>
    </citation>
    <scope>NUCLEOTIDE SEQUENCE [LARGE SCALE GENOMIC DNA]</scope>
    <source>
        <strain evidence="10">NRRL Y-1626</strain>
    </source>
</reference>
<evidence type="ECO:0000313" key="9">
    <source>
        <dbReference type="EMBL" id="OBA26094.1"/>
    </source>
</evidence>
<proteinExistence type="inferred from homology"/>
<dbReference type="InterPro" id="IPR005225">
    <property type="entry name" value="Small_GTP-bd"/>
</dbReference>
<dbReference type="GO" id="GO:0003924">
    <property type="term" value="F:GTPase activity"/>
    <property type="evidence" value="ECO:0007669"/>
    <property type="project" value="InterPro"/>
</dbReference>
<evidence type="ECO:0000256" key="2">
    <source>
        <dbReference type="ARBA" id="ARBA00022540"/>
    </source>
</evidence>
<comment type="caution">
    <text evidence="9">The sequence shown here is derived from an EMBL/GenBank/DDBJ whole genome shotgun (WGS) entry which is preliminary data.</text>
</comment>
<dbReference type="InterPro" id="IPR053905">
    <property type="entry name" value="EF-G-like_DII"/>
</dbReference>
<accession>A0A1B7TBH9</accession>
<dbReference type="InterPro" id="IPR027417">
    <property type="entry name" value="P-loop_NTPase"/>
</dbReference>
<dbReference type="CDD" id="cd03702">
    <property type="entry name" value="IF2_mtIF2_II"/>
    <property type="match status" value="1"/>
</dbReference>
<dbReference type="InterPro" id="IPR023115">
    <property type="entry name" value="TIF_IF2_dom3"/>
</dbReference>
<dbReference type="OrthoDB" id="361630at2759"/>
<organism evidence="9 10">
    <name type="scientific">Hanseniaspora valbyensis NRRL Y-1626</name>
    <dbReference type="NCBI Taxonomy" id="766949"/>
    <lineage>
        <taxon>Eukaryota</taxon>
        <taxon>Fungi</taxon>
        <taxon>Dikarya</taxon>
        <taxon>Ascomycota</taxon>
        <taxon>Saccharomycotina</taxon>
        <taxon>Saccharomycetes</taxon>
        <taxon>Saccharomycodales</taxon>
        <taxon>Saccharomycodaceae</taxon>
        <taxon>Hanseniaspora</taxon>
    </lineage>
</organism>
<dbReference type="SUPFAM" id="SSF52156">
    <property type="entry name" value="Initiation factor IF2/eIF5b, domain 3"/>
    <property type="match status" value="1"/>
</dbReference>
<dbReference type="Pfam" id="PF00009">
    <property type="entry name" value="GTP_EFTU"/>
    <property type="match status" value="1"/>
</dbReference>
<dbReference type="FunFam" id="3.40.50.300:FF:000019">
    <property type="entry name" value="Translation initiation factor IF-2"/>
    <property type="match status" value="1"/>
</dbReference>
<gene>
    <name evidence="9" type="ORF">HANVADRAFT_53411</name>
</gene>
<keyword evidence="5" id="KW-0342">GTP-binding</keyword>
<dbReference type="SUPFAM" id="SSF52540">
    <property type="entry name" value="P-loop containing nucleoside triphosphate hydrolases"/>
    <property type="match status" value="1"/>
</dbReference>
<dbReference type="PROSITE" id="PS51722">
    <property type="entry name" value="G_TR_2"/>
    <property type="match status" value="1"/>
</dbReference>
<dbReference type="Gene3D" id="3.40.50.10050">
    <property type="entry name" value="Translation initiation factor IF- 2, domain 3"/>
    <property type="match status" value="1"/>
</dbReference>
<evidence type="ECO:0000256" key="4">
    <source>
        <dbReference type="ARBA" id="ARBA00022917"/>
    </source>
</evidence>
<feature type="compositionally biased region" description="Basic and acidic residues" evidence="7">
    <location>
        <begin position="388"/>
        <end position="404"/>
    </location>
</feature>
<dbReference type="InterPro" id="IPR000795">
    <property type="entry name" value="T_Tr_GTP-bd_dom"/>
</dbReference>
<dbReference type="PANTHER" id="PTHR43381:SF20">
    <property type="entry name" value="TRANSLATION INITIATION FACTOR IF-2, MITOCHONDRIAL"/>
    <property type="match status" value="1"/>
</dbReference>
<keyword evidence="3" id="KW-0547">Nucleotide-binding</keyword>